<sequence length="257" mass="26719">MRALSVKEATAALVAVVCLGAAVTYGMDAYRDGDTDAPDTGRADAVAAARKAAVTLTSRAAGRAEVDAVVQEAAASSYDEKAGAAEVLVALDVTLRPKGAPSTLQRLRLSVSMEEDGGDWKATGSRTVSVGAAAPEGDGGDLQTEISTAMTQLWSYDYRALVGVDSLAPVTTPDFLDDYASTYEQIEELAPQTSAVVTATVSGVAVIAEEGDHASLLVFLDQRARKGKARPVDAGTRLRVEAEEIDGTWRVDGVTPV</sequence>
<dbReference type="PANTHER" id="PTHR37042:SF4">
    <property type="entry name" value="OUTER MEMBRANE PROTEIN RV1973"/>
    <property type="match status" value="1"/>
</dbReference>
<proteinExistence type="predicted"/>
<dbReference type="Proteomes" id="UP000325003">
    <property type="component" value="Unassembled WGS sequence"/>
</dbReference>
<dbReference type="EMBL" id="VUJV01000001">
    <property type="protein sequence ID" value="KAA1420971.1"/>
    <property type="molecule type" value="Genomic_DNA"/>
</dbReference>
<organism evidence="3 4">
    <name type="scientific">Nocardioides humilatus</name>
    <dbReference type="NCBI Taxonomy" id="2607660"/>
    <lineage>
        <taxon>Bacteria</taxon>
        <taxon>Bacillati</taxon>
        <taxon>Actinomycetota</taxon>
        <taxon>Actinomycetes</taxon>
        <taxon>Propionibacteriales</taxon>
        <taxon>Nocardioidaceae</taxon>
        <taxon>Nocardioides</taxon>
    </lineage>
</organism>
<keyword evidence="2" id="KW-0472">Membrane</keyword>
<reference evidence="3 4" key="1">
    <citation type="submission" date="2019-09" db="EMBL/GenBank/DDBJ databases">
        <title>Nocardioides panacisoli sp. nov., isolated from the soil of a ginseng field.</title>
        <authorList>
            <person name="Cho C."/>
        </authorList>
    </citation>
    <scope>NUCLEOTIDE SEQUENCE [LARGE SCALE GENOMIC DNA]</scope>
    <source>
        <strain evidence="3 4">BN130099</strain>
    </source>
</reference>
<dbReference type="RefSeq" id="WP_149726431.1">
    <property type="nucleotide sequence ID" value="NZ_VUJV01000001.1"/>
</dbReference>
<protein>
    <submittedName>
        <fullName evidence="3">Uncharacterized protein</fullName>
    </submittedName>
</protein>
<dbReference type="AlphaFoldDB" id="A0A5B1LJS8"/>
<comment type="subcellular location">
    <subcellularLocation>
        <location evidence="1">Membrane</location>
    </subcellularLocation>
</comment>
<gene>
    <name evidence="3" type="ORF">F0U44_01110</name>
</gene>
<accession>A0A5B1LJS8</accession>
<dbReference type="GO" id="GO:0016020">
    <property type="term" value="C:membrane"/>
    <property type="evidence" value="ECO:0007669"/>
    <property type="project" value="UniProtKB-SubCell"/>
</dbReference>
<name>A0A5B1LJS8_9ACTN</name>
<evidence type="ECO:0000256" key="1">
    <source>
        <dbReference type="ARBA" id="ARBA00004370"/>
    </source>
</evidence>
<evidence type="ECO:0000313" key="3">
    <source>
        <dbReference type="EMBL" id="KAA1420971.1"/>
    </source>
</evidence>
<evidence type="ECO:0000313" key="4">
    <source>
        <dbReference type="Proteomes" id="UP000325003"/>
    </source>
</evidence>
<evidence type="ECO:0000256" key="2">
    <source>
        <dbReference type="ARBA" id="ARBA00023136"/>
    </source>
</evidence>
<reference evidence="3 4" key="2">
    <citation type="submission" date="2019-09" db="EMBL/GenBank/DDBJ databases">
        <authorList>
            <person name="Jin C."/>
        </authorList>
    </citation>
    <scope>NUCLEOTIDE SEQUENCE [LARGE SCALE GENOMIC DNA]</scope>
    <source>
        <strain evidence="3 4">BN130099</strain>
    </source>
</reference>
<comment type="caution">
    <text evidence="3">The sequence shown here is derived from an EMBL/GenBank/DDBJ whole genome shotgun (WGS) entry which is preliminary data.</text>
</comment>
<keyword evidence="4" id="KW-1185">Reference proteome</keyword>
<dbReference type="PANTHER" id="PTHR37042">
    <property type="entry name" value="OUTER MEMBRANE PROTEIN RV1973"/>
    <property type="match status" value="1"/>
</dbReference>